<dbReference type="PANTHER" id="PTHR43280">
    <property type="entry name" value="ARAC-FAMILY TRANSCRIPTIONAL REGULATOR"/>
    <property type="match status" value="1"/>
</dbReference>
<dbReference type="GO" id="GO:0003700">
    <property type="term" value="F:DNA-binding transcription factor activity"/>
    <property type="evidence" value="ECO:0007669"/>
    <property type="project" value="InterPro"/>
</dbReference>
<dbReference type="Pfam" id="PF00072">
    <property type="entry name" value="Response_reg"/>
    <property type="match status" value="1"/>
</dbReference>
<protein>
    <submittedName>
        <fullName evidence="7">Response regulator</fullName>
    </submittedName>
</protein>
<dbReference type="PROSITE" id="PS50110">
    <property type="entry name" value="RESPONSE_REGULATORY"/>
    <property type="match status" value="1"/>
</dbReference>
<dbReference type="InterPro" id="IPR001789">
    <property type="entry name" value="Sig_transdc_resp-reg_receiver"/>
</dbReference>
<evidence type="ECO:0000256" key="4">
    <source>
        <dbReference type="PROSITE-ProRule" id="PRU00169"/>
    </source>
</evidence>
<gene>
    <name evidence="7" type="ORF">H7C18_07775</name>
</gene>
<dbReference type="GO" id="GO:0043565">
    <property type="term" value="F:sequence-specific DNA binding"/>
    <property type="evidence" value="ECO:0007669"/>
    <property type="project" value="InterPro"/>
</dbReference>
<dbReference type="InterPro" id="IPR018060">
    <property type="entry name" value="HTH_AraC"/>
</dbReference>
<dbReference type="InterPro" id="IPR011006">
    <property type="entry name" value="CheY-like_superfamily"/>
</dbReference>
<dbReference type="Pfam" id="PF12833">
    <property type="entry name" value="HTH_18"/>
    <property type="match status" value="1"/>
</dbReference>
<evidence type="ECO:0000259" key="5">
    <source>
        <dbReference type="PROSITE" id="PS01124"/>
    </source>
</evidence>
<proteinExistence type="predicted"/>
<dbReference type="RefSeq" id="WP_185128466.1">
    <property type="nucleotide sequence ID" value="NZ_JACJVO010000009.1"/>
</dbReference>
<accession>A0A7X0SN50</accession>
<evidence type="ECO:0000313" key="7">
    <source>
        <dbReference type="EMBL" id="MBB6730803.1"/>
    </source>
</evidence>
<dbReference type="InterPro" id="IPR020449">
    <property type="entry name" value="Tscrpt_reg_AraC-type_HTH"/>
</dbReference>
<keyword evidence="8" id="KW-1185">Reference proteome</keyword>
<dbReference type="EMBL" id="JACJVO010000009">
    <property type="protein sequence ID" value="MBB6730803.1"/>
    <property type="molecule type" value="Genomic_DNA"/>
</dbReference>
<dbReference type="PRINTS" id="PR00032">
    <property type="entry name" value="HTHARAC"/>
</dbReference>
<evidence type="ECO:0000259" key="6">
    <source>
        <dbReference type="PROSITE" id="PS50110"/>
    </source>
</evidence>
<feature type="modified residue" description="4-aspartylphosphate" evidence="4">
    <location>
        <position position="55"/>
    </location>
</feature>
<dbReference type="AlphaFoldDB" id="A0A7X0SN50"/>
<dbReference type="SUPFAM" id="SSF46689">
    <property type="entry name" value="Homeodomain-like"/>
    <property type="match status" value="2"/>
</dbReference>
<feature type="domain" description="Response regulatory" evidence="6">
    <location>
        <begin position="3"/>
        <end position="120"/>
    </location>
</feature>
<dbReference type="InterPro" id="IPR018062">
    <property type="entry name" value="HTH_AraC-typ_CS"/>
</dbReference>
<dbReference type="PANTHER" id="PTHR43280:SF28">
    <property type="entry name" value="HTH-TYPE TRANSCRIPTIONAL ACTIVATOR RHAS"/>
    <property type="match status" value="1"/>
</dbReference>
<feature type="domain" description="HTH araC/xylS-type" evidence="5">
    <location>
        <begin position="440"/>
        <end position="538"/>
    </location>
</feature>
<dbReference type="SMART" id="SM00448">
    <property type="entry name" value="REC"/>
    <property type="match status" value="1"/>
</dbReference>
<name>A0A7X0SN50_9BACL</name>
<dbReference type="CDD" id="cd17536">
    <property type="entry name" value="REC_YesN-like"/>
    <property type="match status" value="1"/>
</dbReference>
<dbReference type="Gene3D" id="1.10.10.60">
    <property type="entry name" value="Homeodomain-like"/>
    <property type="match status" value="2"/>
</dbReference>
<dbReference type="SUPFAM" id="SSF52172">
    <property type="entry name" value="CheY-like"/>
    <property type="match status" value="1"/>
</dbReference>
<evidence type="ECO:0000313" key="8">
    <source>
        <dbReference type="Proteomes" id="UP000564644"/>
    </source>
</evidence>
<dbReference type="InterPro" id="IPR009057">
    <property type="entry name" value="Homeodomain-like_sf"/>
</dbReference>
<keyword evidence="3" id="KW-0804">Transcription</keyword>
<keyword evidence="1" id="KW-0805">Transcription regulation</keyword>
<dbReference type="Proteomes" id="UP000564644">
    <property type="component" value="Unassembled WGS sequence"/>
</dbReference>
<sequence>MYNVMIVDDEPAIVEGVYDLFLNIDDFDLQLHKAYSADEALETVYTTHMDVVFTDIRMPGMDGMELQRRIAAQWPFCKVVFLTGYNDFTYIQTAIRNNGADYILKTESFEVVEQALRKALLELSEQIRKESTIARARQRMNLALPALRREFLIGLLDNRAAEEAALAERFRLLELPFDADAKVMPIIGRVDVWRQELSEADKQLMLYSVENMAGEYFSSLRVQTVHYERSKLIWLIQPAEGQTAEPDKCRLFVHGMLHSLQRTCQELLQLPLSIFASDDFVSWDEAPARYQRLRSLLLRGIGPSASVILRDKEERTGVSDSRGFRKLLARLELLEQLLENGLAAECKELIGEIAACCENAALPPSLKQEAFGSLSFRFLSYLNRSGLSDLFAERFSFDRLLRIEEFGSWFEIGSFFEQAVDFIFECGRHEKENLNRFVISAVNAFIHEHYDEDLSLSRLASIVHLNASYLCRLYKQATGTGLSDYITQYRIAKAKELLAAPGLKIQEVAVRTGFDSSAYFGRVFKKAVSMTPQEYRDRLSI</sequence>
<dbReference type="PROSITE" id="PS00041">
    <property type="entry name" value="HTH_ARAC_FAMILY_1"/>
    <property type="match status" value="1"/>
</dbReference>
<dbReference type="GO" id="GO:0000160">
    <property type="term" value="P:phosphorelay signal transduction system"/>
    <property type="evidence" value="ECO:0007669"/>
    <property type="project" value="InterPro"/>
</dbReference>
<dbReference type="SMART" id="SM00342">
    <property type="entry name" value="HTH_ARAC"/>
    <property type="match status" value="1"/>
</dbReference>
<dbReference type="Gene3D" id="3.40.50.2300">
    <property type="match status" value="1"/>
</dbReference>
<dbReference type="PROSITE" id="PS01124">
    <property type="entry name" value="HTH_ARAC_FAMILY_2"/>
    <property type="match status" value="1"/>
</dbReference>
<organism evidence="7 8">
    <name type="scientific">Cohnella zeiphila</name>
    <dbReference type="NCBI Taxonomy" id="2761120"/>
    <lineage>
        <taxon>Bacteria</taxon>
        <taxon>Bacillati</taxon>
        <taxon>Bacillota</taxon>
        <taxon>Bacilli</taxon>
        <taxon>Bacillales</taxon>
        <taxon>Paenibacillaceae</taxon>
        <taxon>Cohnella</taxon>
    </lineage>
</organism>
<reference evidence="7 8" key="1">
    <citation type="submission" date="2020-08" db="EMBL/GenBank/DDBJ databases">
        <title>Cohnella phylogeny.</title>
        <authorList>
            <person name="Dunlap C."/>
        </authorList>
    </citation>
    <scope>NUCLEOTIDE SEQUENCE [LARGE SCALE GENOMIC DNA]</scope>
    <source>
        <strain evidence="7 8">CBP 2801</strain>
    </source>
</reference>
<comment type="caution">
    <text evidence="7">The sequence shown here is derived from an EMBL/GenBank/DDBJ whole genome shotgun (WGS) entry which is preliminary data.</text>
</comment>
<keyword evidence="2" id="KW-0238">DNA-binding</keyword>
<keyword evidence="4" id="KW-0597">Phosphoprotein</keyword>
<evidence type="ECO:0000256" key="1">
    <source>
        <dbReference type="ARBA" id="ARBA00023015"/>
    </source>
</evidence>
<evidence type="ECO:0000256" key="3">
    <source>
        <dbReference type="ARBA" id="ARBA00023163"/>
    </source>
</evidence>
<evidence type="ECO:0000256" key="2">
    <source>
        <dbReference type="ARBA" id="ARBA00023125"/>
    </source>
</evidence>